<evidence type="ECO:0000256" key="3">
    <source>
        <dbReference type="ARBA" id="ARBA00023027"/>
    </source>
</evidence>
<dbReference type="CDD" id="cd08177">
    <property type="entry name" value="MAR"/>
    <property type="match status" value="1"/>
</dbReference>
<geneLocation type="plasmid" evidence="6 7">
    <name>pSWIT02</name>
</geneLocation>
<dbReference type="EMBL" id="CP000701">
    <property type="protein sequence ID" value="ABQ71513.1"/>
    <property type="molecule type" value="Genomic_DNA"/>
</dbReference>
<accession>A0A9J9HGQ6</accession>
<dbReference type="Proteomes" id="UP000001989">
    <property type="component" value="Plasmid pSWIT02"/>
</dbReference>
<dbReference type="OrthoDB" id="3812122at2"/>
<dbReference type="Gene3D" id="1.20.1090.10">
    <property type="entry name" value="Dehydroquinate synthase-like - alpha domain"/>
    <property type="match status" value="1"/>
</dbReference>
<dbReference type="InterPro" id="IPR039697">
    <property type="entry name" value="Alcohol_dehydrogenase_Fe"/>
</dbReference>
<protein>
    <submittedName>
        <fullName evidence="6">Iron-containing alcohol dehydrogenase</fullName>
    </submittedName>
</protein>
<dbReference type="GO" id="GO:0018506">
    <property type="term" value="F:maleylacetate reductase activity"/>
    <property type="evidence" value="ECO:0007669"/>
    <property type="project" value="InterPro"/>
</dbReference>
<evidence type="ECO:0000259" key="4">
    <source>
        <dbReference type="Pfam" id="PF00465"/>
    </source>
</evidence>
<gene>
    <name evidence="6" type="ordered locus">Swit_4891</name>
</gene>
<reference evidence="6 7" key="1">
    <citation type="journal article" date="2010" name="J. Bacteriol.">
        <title>Genome sequence of the dioxin-mineralizing bacterium Sphingomonas wittichii RW1.</title>
        <authorList>
            <person name="Miller T.R."/>
            <person name="Delcher A.L."/>
            <person name="Salzberg S.L."/>
            <person name="Saunders E."/>
            <person name="Detter J.C."/>
            <person name="Halden R.U."/>
        </authorList>
    </citation>
    <scope>NUCLEOTIDE SEQUENCE [LARGE SCALE GENOMIC DNA]</scope>
    <source>
        <strain evidence="7">DSM 6014 / CCUG 31198 / JCM 15750 / NBRC 105917 / EY 4224 / RW1</strain>
    </source>
</reference>
<comment type="similarity">
    <text evidence="1">Belongs to the iron-containing alcohol dehydrogenase family.</text>
</comment>
<dbReference type="Gene3D" id="3.40.50.1970">
    <property type="match status" value="1"/>
</dbReference>
<dbReference type="InterPro" id="IPR056798">
    <property type="entry name" value="ADH_Fe_C"/>
</dbReference>
<organism evidence="6 7">
    <name type="scientific">Rhizorhabdus wittichii (strain DSM 6014 / CCUG 31198 / JCM 15750 / NBRC 105917 / EY 4224 / RW1)</name>
    <name type="common">Sphingomonas wittichii</name>
    <dbReference type="NCBI Taxonomy" id="392499"/>
    <lineage>
        <taxon>Bacteria</taxon>
        <taxon>Pseudomonadati</taxon>
        <taxon>Pseudomonadota</taxon>
        <taxon>Alphaproteobacteria</taxon>
        <taxon>Sphingomonadales</taxon>
        <taxon>Sphingomonadaceae</taxon>
        <taxon>Rhizorhabdus</taxon>
    </lineage>
</organism>
<evidence type="ECO:0000256" key="1">
    <source>
        <dbReference type="ARBA" id="ARBA00007358"/>
    </source>
</evidence>
<evidence type="ECO:0000256" key="2">
    <source>
        <dbReference type="ARBA" id="ARBA00023002"/>
    </source>
</evidence>
<evidence type="ECO:0000313" key="6">
    <source>
        <dbReference type="EMBL" id="ABQ71513.1"/>
    </source>
</evidence>
<dbReference type="SUPFAM" id="SSF56796">
    <property type="entry name" value="Dehydroquinate synthase-like"/>
    <property type="match status" value="1"/>
</dbReference>
<dbReference type="KEGG" id="swi:Swit_4891"/>
<dbReference type="PANTHER" id="PTHR11496">
    <property type="entry name" value="ALCOHOL DEHYDROGENASE"/>
    <property type="match status" value="1"/>
</dbReference>
<keyword evidence="7" id="KW-1185">Reference proteome</keyword>
<dbReference type="GO" id="GO:0046872">
    <property type="term" value="F:metal ion binding"/>
    <property type="evidence" value="ECO:0007669"/>
    <property type="project" value="InterPro"/>
</dbReference>
<evidence type="ECO:0000313" key="7">
    <source>
        <dbReference type="Proteomes" id="UP000001989"/>
    </source>
</evidence>
<dbReference type="GO" id="GO:0004022">
    <property type="term" value="F:alcohol dehydrogenase (NAD+) activity"/>
    <property type="evidence" value="ECO:0007669"/>
    <property type="project" value="TreeGrafter"/>
</dbReference>
<dbReference type="InterPro" id="IPR034786">
    <property type="entry name" value="MAR"/>
</dbReference>
<keyword evidence="6" id="KW-0614">Plasmid</keyword>
<sequence>MSVGRFIHETLPSRVLFGVGTLGGLPEEAERLGIKRALVLSTPGQAEQGLAVCDLLGVNGAGLFSGARMHTPTDVSEQACARVRELGADGVIAIGGGSTIGLAKAIALRTDLPQVVIPTTYAGSEVTPILGETENGLKVTRRSLKVLPETVIYDVELTLGLPVALSVTSGLNAIAHAAEALYAPNVSPVVAMIAEEGVRALVGALPRLANDPANVVARSDALEGAWLCGICLGLVGMALHHKLCHVLGGTFDLPHAETHSVVLPHVLAYNLEVVPDARNRLARAVGHADPALALHQLAARLGAPTSLASLGMPESGVADAARLAVATPYPNPRPFVEDDIARILSHAWAGSLPSVL</sequence>
<dbReference type="AlphaFoldDB" id="A0A9J9HGQ6"/>
<proteinExistence type="inferred from homology"/>
<feature type="domain" description="Alcohol dehydrogenase iron-type/glycerol dehydrogenase GldA" evidence="4">
    <location>
        <begin position="12"/>
        <end position="154"/>
    </location>
</feature>
<dbReference type="Pfam" id="PF00465">
    <property type="entry name" value="Fe-ADH"/>
    <property type="match status" value="1"/>
</dbReference>
<dbReference type="PANTHER" id="PTHR11496:SF102">
    <property type="entry name" value="ALCOHOL DEHYDROGENASE 4"/>
    <property type="match status" value="1"/>
</dbReference>
<evidence type="ECO:0000259" key="5">
    <source>
        <dbReference type="Pfam" id="PF25137"/>
    </source>
</evidence>
<keyword evidence="3" id="KW-0520">NAD</keyword>
<keyword evidence="2" id="KW-0560">Oxidoreductase</keyword>
<dbReference type="InterPro" id="IPR001670">
    <property type="entry name" value="ADH_Fe/GldA"/>
</dbReference>
<feature type="domain" description="Fe-containing alcohol dehydrogenase-like C-terminal" evidence="5">
    <location>
        <begin position="167"/>
        <end position="348"/>
    </location>
</feature>
<name>A0A9J9HGQ6_RHIWR</name>
<dbReference type="Pfam" id="PF25137">
    <property type="entry name" value="ADH_Fe_C"/>
    <property type="match status" value="1"/>
</dbReference>